<dbReference type="Pfam" id="PF02594">
    <property type="entry name" value="DUF167"/>
    <property type="match status" value="1"/>
</dbReference>
<dbReference type="AlphaFoldDB" id="A0A6A6ZFQ3"/>
<organism evidence="3 4">
    <name type="scientific">Ophiobolus disseminans</name>
    <dbReference type="NCBI Taxonomy" id="1469910"/>
    <lineage>
        <taxon>Eukaryota</taxon>
        <taxon>Fungi</taxon>
        <taxon>Dikarya</taxon>
        <taxon>Ascomycota</taxon>
        <taxon>Pezizomycotina</taxon>
        <taxon>Dothideomycetes</taxon>
        <taxon>Pleosporomycetidae</taxon>
        <taxon>Pleosporales</taxon>
        <taxon>Pleosporineae</taxon>
        <taxon>Phaeosphaeriaceae</taxon>
        <taxon>Ophiobolus</taxon>
    </lineage>
</organism>
<dbReference type="Gene3D" id="3.30.1200.10">
    <property type="entry name" value="YggU-like"/>
    <property type="match status" value="1"/>
</dbReference>
<evidence type="ECO:0000256" key="1">
    <source>
        <dbReference type="ARBA" id="ARBA00010364"/>
    </source>
</evidence>
<proteinExistence type="inferred from homology"/>
<dbReference type="PANTHER" id="PTHR13420:SF7">
    <property type="entry name" value="UPF0235 PROTEIN C15ORF40"/>
    <property type="match status" value="1"/>
</dbReference>
<name>A0A6A6ZFQ3_9PLEO</name>
<protein>
    <submittedName>
        <fullName evidence="3">Uncharacterized protein</fullName>
    </submittedName>
</protein>
<keyword evidence="4" id="KW-1185">Reference proteome</keyword>
<dbReference type="SUPFAM" id="SSF69786">
    <property type="entry name" value="YggU-like"/>
    <property type="match status" value="1"/>
</dbReference>
<dbReference type="InterPro" id="IPR003746">
    <property type="entry name" value="DUF167"/>
</dbReference>
<evidence type="ECO:0000256" key="2">
    <source>
        <dbReference type="SAM" id="MobiDB-lite"/>
    </source>
</evidence>
<accession>A0A6A6ZFQ3</accession>
<evidence type="ECO:0000313" key="3">
    <source>
        <dbReference type="EMBL" id="KAF2819539.1"/>
    </source>
</evidence>
<comment type="similarity">
    <text evidence="1">Belongs to the UPF0235 family.</text>
</comment>
<gene>
    <name evidence="3" type="ORF">CC86DRAFT_307049</name>
</gene>
<feature type="compositionally biased region" description="Basic and acidic residues" evidence="2">
    <location>
        <begin position="121"/>
        <end position="137"/>
    </location>
</feature>
<dbReference type="GO" id="GO:0005737">
    <property type="term" value="C:cytoplasm"/>
    <property type="evidence" value="ECO:0007669"/>
    <property type="project" value="TreeGrafter"/>
</dbReference>
<sequence length="137" mass="14974">MARTGSKATARVLVSCRVKPGVSKEREGITAVTNEFVDVNVTDRAVNDSANKGLLTIIARAVGMPKTDLTLMQGEHSREKVVAISIRTRGSKEEKVAFVRSVLLGNIMDTKDPKPFTPSTDGHKLPKTIKDDYEAHR</sequence>
<dbReference type="HAMAP" id="MF_00634">
    <property type="entry name" value="UPF0235"/>
    <property type="match status" value="1"/>
</dbReference>
<reference evidence="3" key="1">
    <citation type="journal article" date="2020" name="Stud. Mycol.">
        <title>101 Dothideomycetes genomes: a test case for predicting lifestyles and emergence of pathogens.</title>
        <authorList>
            <person name="Haridas S."/>
            <person name="Albert R."/>
            <person name="Binder M."/>
            <person name="Bloem J."/>
            <person name="Labutti K."/>
            <person name="Salamov A."/>
            <person name="Andreopoulos B."/>
            <person name="Baker S."/>
            <person name="Barry K."/>
            <person name="Bills G."/>
            <person name="Bluhm B."/>
            <person name="Cannon C."/>
            <person name="Castanera R."/>
            <person name="Culley D."/>
            <person name="Daum C."/>
            <person name="Ezra D."/>
            <person name="Gonzalez J."/>
            <person name="Henrissat B."/>
            <person name="Kuo A."/>
            <person name="Liang C."/>
            <person name="Lipzen A."/>
            <person name="Lutzoni F."/>
            <person name="Magnuson J."/>
            <person name="Mondo S."/>
            <person name="Nolan M."/>
            <person name="Ohm R."/>
            <person name="Pangilinan J."/>
            <person name="Park H.-J."/>
            <person name="Ramirez L."/>
            <person name="Alfaro M."/>
            <person name="Sun H."/>
            <person name="Tritt A."/>
            <person name="Yoshinaga Y."/>
            <person name="Zwiers L.-H."/>
            <person name="Turgeon B."/>
            <person name="Goodwin S."/>
            <person name="Spatafora J."/>
            <person name="Crous P."/>
            <person name="Grigoriev I."/>
        </authorList>
    </citation>
    <scope>NUCLEOTIDE SEQUENCE</scope>
    <source>
        <strain evidence="3">CBS 113818</strain>
    </source>
</reference>
<dbReference type="NCBIfam" id="TIGR00251">
    <property type="entry name" value="DUF167 family protein"/>
    <property type="match status" value="1"/>
</dbReference>
<dbReference type="OrthoDB" id="244097at2759"/>
<evidence type="ECO:0000313" key="4">
    <source>
        <dbReference type="Proteomes" id="UP000799424"/>
    </source>
</evidence>
<dbReference type="PANTHER" id="PTHR13420">
    <property type="entry name" value="UPF0235 PROTEIN C15ORF40"/>
    <property type="match status" value="1"/>
</dbReference>
<dbReference type="EMBL" id="MU006244">
    <property type="protein sequence ID" value="KAF2819539.1"/>
    <property type="molecule type" value="Genomic_DNA"/>
</dbReference>
<dbReference type="Proteomes" id="UP000799424">
    <property type="component" value="Unassembled WGS sequence"/>
</dbReference>
<feature type="region of interest" description="Disordered" evidence="2">
    <location>
        <begin position="109"/>
        <end position="137"/>
    </location>
</feature>
<dbReference type="InterPro" id="IPR036591">
    <property type="entry name" value="YggU-like_sf"/>
</dbReference>
<dbReference type="SMART" id="SM01152">
    <property type="entry name" value="DUF167"/>
    <property type="match status" value="1"/>
</dbReference>